<dbReference type="InterPro" id="IPR037523">
    <property type="entry name" value="VOC_core"/>
</dbReference>
<dbReference type="EMBL" id="CP015866">
    <property type="protein sequence ID" value="ANJ06310.1"/>
    <property type="molecule type" value="Genomic_DNA"/>
</dbReference>
<dbReference type="Pfam" id="PF18029">
    <property type="entry name" value="Glyoxalase_6"/>
    <property type="match status" value="1"/>
</dbReference>
<protein>
    <submittedName>
        <fullName evidence="1">Glyoxalase</fullName>
    </submittedName>
</protein>
<proteinExistence type="predicted"/>
<accession>A0A191UUE4</accession>
<dbReference type="PANTHER" id="PTHR33993">
    <property type="entry name" value="GLYOXALASE-RELATED"/>
    <property type="match status" value="1"/>
</dbReference>
<sequence>MTGEPSFFELGVADPERGRVFYGTLFGWTLEAGPTGRGFSIGTAGLPGGMHGGDPGAAPYLFFRVDDLDAAVARVRELGGSVEALGEENEEGEEDPESAARFGRFKLCRDDQGSLFGLHEPPPAR</sequence>
<reference evidence="1 2" key="1">
    <citation type="submission" date="2016-05" db="EMBL/GenBank/DDBJ databases">
        <title>Non-Contiguous Finished Genome Sequence of Streptomyces parvulus 2297 Integrated Site-Specifically with Actinophage R4.</title>
        <authorList>
            <person name="Nishizawa T."/>
            <person name="Miura T."/>
            <person name="Harada C."/>
            <person name="Guo Y."/>
            <person name="Narisawa K."/>
            <person name="Ohta H."/>
            <person name="Takahashi H."/>
            <person name="Shirai M."/>
        </authorList>
    </citation>
    <scope>NUCLEOTIDE SEQUENCE [LARGE SCALE GENOMIC DNA]</scope>
    <source>
        <strain evidence="1 2">2297</strain>
    </source>
</reference>
<dbReference type="AlphaFoldDB" id="A0A191UUE4"/>
<dbReference type="GeneID" id="91304130"/>
<dbReference type="SUPFAM" id="SSF54593">
    <property type="entry name" value="Glyoxalase/Bleomycin resistance protein/Dihydroxybiphenyl dioxygenase"/>
    <property type="match status" value="1"/>
</dbReference>
<gene>
    <name evidence="1" type="ORF">Spa2297_04495</name>
</gene>
<evidence type="ECO:0000313" key="1">
    <source>
        <dbReference type="EMBL" id="ANJ06310.1"/>
    </source>
</evidence>
<dbReference type="Proteomes" id="UP000078468">
    <property type="component" value="Chromosome"/>
</dbReference>
<dbReference type="PROSITE" id="PS51819">
    <property type="entry name" value="VOC"/>
    <property type="match status" value="1"/>
</dbReference>
<dbReference type="RefSeq" id="WP_064726708.1">
    <property type="nucleotide sequence ID" value="NZ_BMRX01000003.1"/>
</dbReference>
<dbReference type="KEGG" id="spav:Spa2297_04495"/>
<dbReference type="InterPro" id="IPR029068">
    <property type="entry name" value="Glyas_Bleomycin-R_OHBP_Dase"/>
</dbReference>
<name>A0A191UUE4_9ACTN</name>
<evidence type="ECO:0000313" key="2">
    <source>
        <dbReference type="Proteomes" id="UP000078468"/>
    </source>
</evidence>
<dbReference type="Gene3D" id="3.10.180.10">
    <property type="entry name" value="2,3-Dihydroxybiphenyl 1,2-Dioxygenase, domain 1"/>
    <property type="match status" value="1"/>
</dbReference>
<dbReference type="InterPro" id="IPR041581">
    <property type="entry name" value="Glyoxalase_6"/>
</dbReference>
<dbReference type="InterPro" id="IPR052164">
    <property type="entry name" value="Anthracycline_SecMetBiosynth"/>
</dbReference>
<dbReference type="PANTHER" id="PTHR33993:SF14">
    <property type="entry name" value="GB|AAF24581.1"/>
    <property type="match status" value="1"/>
</dbReference>
<organism evidence="1 2">
    <name type="scientific">Streptomyces parvulus</name>
    <dbReference type="NCBI Taxonomy" id="146923"/>
    <lineage>
        <taxon>Bacteria</taxon>
        <taxon>Bacillati</taxon>
        <taxon>Actinomycetota</taxon>
        <taxon>Actinomycetes</taxon>
        <taxon>Kitasatosporales</taxon>
        <taxon>Streptomycetaceae</taxon>
        <taxon>Streptomyces</taxon>
    </lineage>
</organism>